<feature type="non-terminal residue" evidence="1">
    <location>
        <position position="1"/>
    </location>
</feature>
<name>X1Q7Q9_9ZZZZ</name>
<evidence type="ECO:0000313" key="1">
    <source>
        <dbReference type="EMBL" id="GAI64512.1"/>
    </source>
</evidence>
<accession>X1Q7Q9</accession>
<organism evidence="1">
    <name type="scientific">marine sediment metagenome</name>
    <dbReference type="NCBI Taxonomy" id="412755"/>
    <lineage>
        <taxon>unclassified sequences</taxon>
        <taxon>metagenomes</taxon>
        <taxon>ecological metagenomes</taxon>
    </lineage>
</organism>
<comment type="caution">
    <text evidence="1">The sequence shown here is derived from an EMBL/GenBank/DDBJ whole genome shotgun (WGS) entry which is preliminary data.</text>
</comment>
<dbReference type="EMBL" id="BARW01001844">
    <property type="protein sequence ID" value="GAI64512.1"/>
    <property type="molecule type" value="Genomic_DNA"/>
</dbReference>
<reference evidence="1" key="1">
    <citation type="journal article" date="2014" name="Front. Microbiol.">
        <title>High frequency of phylogenetically diverse reductive dehalogenase-homologous genes in deep subseafloor sedimentary metagenomes.</title>
        <authorList>
            <person name="Kawai M."/>
            <person name="Futagami T."/>
            <person name="Toyoda A."/>
            <person name="Takaki Y."/>
            <person name="Nishi S."/>
            <person name="Hori S."/>
            <person name="Arai W."/>
            <person name="Tsubouchi T."/>
            <person name="Morono Y."/>
            <person name="Uchiyama I."/>
            <person name="Ito T."/>
            <person name="Fujiyama A."/>
            <person name="Inagaki F."/>
            <person name="Takami H."/>
        </authorList>
    </citation>
    <scope>NUCLEOTIDE SEQUENCE</scope>
    <source>
        <strain evidence="1">Expedition CK06-06</strain>
    </source>
</reference>
<proteinExistence type="predicted"/>
<gene>
    <name evidence="1" type="ORF">S12H4_05533</name>
</gene>
<dbReference type="AlphaFoldDB" id="X1Q7Q9"/>
<sequence length="163" mass="18680">VEYLIVQTDVERAETITKRKVTFLTEQRLHGILDETEFISRLNELKLETVEIEMLIAEVQDKIESNISVPPRTTVVNWFKLGLIDAIALEKRLKSLGYKGEDLALFIEEATTKLTGEPTLPTKADILAWFKKKIIDMDKLKELFSDLGYPDWAIEYYAQAATS</sequence>
<protein>
    <submittedName>
        <fullName evidence="1">Uncharacterized protein</fullName>
    </submittedName>
</protein>